<sequence>MVGGTWVVHGLSMVGVEELSPRITDQLTSWLMLLVRSVWNLTAIFLVCYECFATAVSVHDHSLPIMDQGFYNRVRHIKIFRFFNRIRHKKYITPYIFHLYVF</sequence>
<proteinExistence type="predicted"/>
<name>A0A1D6E8A2_MAIZE</name>
<dbReference type="EMBL" id="CM007648">
    <property type="protein sequence ID" value="ONM16594.1"/>
    <property type="molecule type" value="Genomic_DNA"/>
</dbReference>
<dbReference type="EMBL" id="CM007648">
    <property type="protein sequence ID" value="ONM16628.1"/>
    <property type="molecule type" value="Genomic_DNA"/>
</dbReference>
<reference evidence="1" key="1">
    <citation type="submission" date="2015-12" db="EMBL/GenBank/DDBJ databases">
        <title>Update maize B73 reference genome by single molecule sequencing technologies.</title>
        <authorList>
            <consortium name="Maize Genome Sequencing Project"/>
            <person name="Ware D."/>
        </authorList>
    </citation>
    <scope>NUCLEOTIDE SEQUENCE [LARGE SCALE GENOMIC DNA]</scope>
    <source>
        <tissue evidence="1">Seedling</tissue>
    </source>
</reference>
<dbReference type="AlphaFoldDB" id="A0A1D6E8A2"/>
<protein>
    <submittedName>
        <fullName evidence="1">Uncharacterized protein</fullName>
    </submittedName>
</protein>
<organism evidence="1">
    <name type="scientific">Zea mays</name>
    <name type="common">Maize</name>
    <dbReference type="NCBI Taxonomy" id="4577"/>
    <lineage>
        <taxon>Eukaryota</taxon>
        <taxon>Viridiplantae</taxon>
        <taxon>Streptophyta</taxon>
        <taxon>Embryophyta</taxon>
        <taxon>Tracheophyta</taxon>
        <taxon>Spermatophyta</taxon>
        <taxon>Magnoliopsida</taxon>
        <taxon>Liliopsida</taxon>
        <taxon>Poales</taxon>
        <taxon>Poaceae</taxon>
        <taxon>PACMAD clade</taxon>
        <taxon>Panicoideae</taxon>
        <taxon>Andropogonodae</taxon>
        <taxon>Andropogoneae</taxon>
        <taxon>Tripsacinae</taxon>
        <taxon>Zea</taxon>
    </lineage>
</organism>
<gene>
    <name evidence="1" type="ORF">ZEAMMB73_Zm00001d003267</name>
</gene>
<accession>A0A1D6E8A2</accession>
<dbReference type="EMBL" id="CM007648">
    <property type="protein sequence ID" value="ONM16616.1"/>
    <property type="molecule type" value="Genomic_DNA"/>
</dbReference>
<evidence type="ECO:0000313" key="1">
    <source>
        <dbReference type="EMBL" id="ONM16628.1"/>
    </source>
</evidence>